<proteinExistence type="inferred from homology"/>
<keyword evidence="5 7" id="KW-1133">Transmembrane helix</keyword>
<evidence type="ECO:0000313" key="8">
    <source>
        <dbReference type="EMBL" id="PRD52185.1"/>
    </source>
</evidence>
<dbReference type="GO" id="GO:0015109">
    <property type="term" value="F:chromate transmembrane transporter activity"/>
    <property type="evidence" value="ECO:0007669"/>
    <property type="project" value="InterPro"/>
</dbReference>
<keyword evidence="9" id="KW-1185">Reference proteome</keyword>
<feature type="transmembrane region" description="Helical" evidence="7">
    <location>
        <begin position="97"/>
        <end position="121"/>
    </location>
</feature>
<gene>
    <name evidence="8" type="ORF">C5750_14820</name>
</gene>
<feature type="transmembrane region" description="Helical" evidence="7">
    <location>
        <begin position="127"/>
        <end position="146"/>
    </location>
</feature>
<dbReference type="OrthoDB" id="8969999at2"/>
<dbReference type="Proteomes" id="UP000238563">
    <property type="component" value="Unassembled WGS sequence"/>
</dbReference>
<keyword evidence="3" id="KW-1003">Cell membrane</keyword>
<comment type="subcellular location">
    <subcellularLocation>
        <location evidence="1">Cell membrane</location>
        <topology evidence="1">Multi-pass membrane protein</topology>
    </subcellularLocation>
</comment>
<evidence type="ECO:0000256" key="2">
    <source>
        <dbReference type="ARBA" id="ARBA00005262"/>
    </source>
</evidence>
<organism evidence="8 9">
    <name type="scientific">Phyllobacterium myrsinacearum</name>
    <dbReference type="NCBI Taxonomy" id="28101"/>
    <lineage>
        <taxon>Bacteria</taxon>
        <taxon>Pseudomonadati</taxon>
        <taxon>Pseudomonadota</taxon>
        <taxon>Alphaproteobacteria</taxon>
        <taxon>Hyphomicrobiales</taxon>
        <taxon>Phyllobacteriaceae</taxon>
        <taxon>Phyllobacterium</taxon>
    </lineage>
</organism>
<feature type="transmembrane region" description="Helical" evidence="7">
    <location>
        <begin position="158"/>
        <end position="191"/>
    </location>
</feature>
<feature type="transmembrane region" description="Helical" evidence="7">
    <location>
        <begin position="27"/>
        <end position="47"/>
    </location>
</feature>
<dbReference type="PANTHER" id="PTHR33567">
    <property type="entry name" value="CHROMATE ION TRANSPORTER (EUROFUNG)"/>
    <property type="match status" value="1"/>
</dbReference>
<dbReference type="InterPro" id="IPR014047">
    <property type="entry name" value="Chr_Tranpt_l_chain"/>
</dbReference>
<evidence type="ECO:0000256" key="6">
    <source>
        <dbReference type="ARBA" id="ARBA00023136"/>
    </source>
</evidence>
<keyword evidence="4 7" id="KW-0812">Transmembrane</keyword>
<evidence type="ECO:0000256" key="5">
    <source>
        <dbReference type="ARBA" id="ARBA00022989"/>
    </source>
</evidence>
<dbReference type="RefSeq" id="WP_105734695.1">
    <property type="nucleotide sequence ID" value="NZ_PVBT01000004.1"/>
</dbReference>
<dbReference type="InterPro" id="IPR003370">
    <property type="entry name" value="Chromate_transpt"/>
</dbReference>
<evidence type="ECO:0000256" key="3">
    <source>
        <dbReference type="ARBA" id="ARBA00022475"/>
    </source>
</evidence>
<feature type="transmembrane region" description="Helical" evidence="7">
    <location>
        <begin position="268"/>
        <end position="288"/>
    </location>
</feature>
<feature type="transmembrane region" description="Helical" evidence="7">
    <location>
        <begin position="237"/>
        <end position="256"/>
    </location>
</feature>
<dbReference type="AlphaFoldDB" id="A0A2S9JGS8"/>
<dbReference type="GO" id="GO:0005886">
    <property type="term" value="C:plasma membrane"/>
    <property type="evidence" value="ECO:0007669"/>
    <property type="project" value="UniProtKB-SubCell"/>
</dbReference>
<feature type="transmembrane region" description="Helical" evidence="7">
    <location>
        <begin position="449"/>
        <end position="465"/>
    </location>
</feature>
<dbReference type="PIRSF" id="PIRSF004810">
    <property type="entry name" value="ChrA"/>
    <property type="match status" value="1"/>
</dbReference>
<dbReference type="EMBL" id="PVBT01000004">
    <property type="protein sequence ID" value="PRD52185.1"/>
    <property type="molecule type" value="Genomic_DNA"/>
</dbReference>
<dbReference type="NCBIfam" id="TIGR00937">
    <property type="entry name" value="2A51"/>
    <property type="match status" value="1"/>
</dbReference>
<protein>
    <submittedName>
        <fullName evidence="8">Chromate transporter</fullName>
    </submittedName>
</protein>
<dbReference type="PANTHER" id="PTHR33567:SF3">
    <property type="entry name" value="CHROMATE ION TRANSPORTER (EUROFUNG)"/>
    <property type="match status" value="1"/>
</dbReference>
<keyword evidence="6 7" id="KW-0472">Membrane</keyword>
<feature type="transmembrane region" description="Helical" evidence="7">
    <location>
        <begin position="339"/>
        <end position="363"/>
    </location>
</feature>
<feature type="transmembrane region" description="Helical" evidence="7">
    <location>
        <begin position="425"/>
        <end position="442"/>
    </location>
</feature>
<evidence type="ECO:0000313" key="9">
    <source>
        <dbReference type="Proteomes" id="UP000238563"/>
    </source>
</evidence>
<name>A0A2S9JGS8_9HYPH</name>
<reference evidence="8 9" key="1">
    <citation type="submission" date="2018-02" db="EMBL/GenBank/DDBJ databases">
        <title>The draft genome of Phyllobacterium myrsinacearum DSM5892.</title>
        <authorList>
            <person name="Li L."/>
            <person name="Liu L."/>
            <person name="Zhang X."/>
            <person name="Wang T."/>
        </authorList>
    </citation>
    <scope>NUCLEOTIDE SEQUENCE [LARGE SCALE GENOMIC DNA]</scope>
    <source>
        <strain evidence="8 9">DSM 5892</strain>
    </source>
</reference>
<comment type="caution">
    <text evidence="8">The sequence shown here is derived from an EMBL/GenBank/DDBJ whole genome shotgun (WGS) entry which is preliminary data.</text>
</comment>
<evidence type="ECO:0000256" key="1">
    <source>
        <dbReference type="ARBA" id="ARBA00004651"/>
    </source>
</evidence>
<evidence type="ECO:0000256" key="4">
    <source>
        <dbReference type="ARBA" id="ARBA00022692"/>
    </source>
</evidence>
<dbReference type="Pfam" id="PF02417">
    <property type="entry name" value="Chromate_transp"/>
    <property type="match status" value="2"/>
</dbReference>
<accession>A0A2S9JGS8</accession>
<feature type="transmembrane region" description="Helical" evidence="7">
    <location>
        <begin position="384"/>
        <end position="405"/>
    </location>
</feature>
<sequence length="466" mass="50216">MVQIVGAEREVASATSRDHDISFAEAVRVWVCIAALSFGGPAGQIAMMHRILVDEKRWIGEGRFLHALNYCMLLPGPEAHQLAIYIGWLLHKTKGGLVAGILFVLPGFLSILALSYIYVIFGNVGVIEGLFFGLKAAVLAVVLQAVARIGRRALKNEVMVLIAVAAFLAIFAFRVPFPLIILAAAIIGYFGGRAGSQWFQLGGGHGRSDPGLADRDSVLGEETPAHARPNLLWSLKISAAFLLLWLIPVAALLLILGPDNVFSQISIFFSKMAMVTFGGAYAVLSYVAQEAVQNYGWLKPGEMLDGLGMAETTPGPLIQVVQFVGFMGAFRNPGTLSPLMAATFASVLTTWVTFVPCFLWIFLGAPFIEGLRDNKALTGAMSAITAAVVGVIMNLAIWFALHLLFNKLIHWQAYGIELDVPVANSIHVSSLLLTLASIVAIFRFKFGMIPVLLMSSCAGIIWNAVT</sequence>
<evidence type="ECO:0000256" key="7">
    <source>
        <dbReference type="SAM" id="Phobius"/>
    </source>
</evidence>
<comment type="similarity">
    <text evidence="2">Belongs to the chromate ion transporter (CHR) (TC 2.A.51) family.</text>
</comment>